<keyword evidence="4" id="KW-1185">Reference proteome</keyword>
<protein>
    <recommendedName>
        <fullName evidence="5">TLD-domain-containing protein</fullName>
    </recommendedName>
</protein>
<evidence type="ECO:0000313" key="4">
    <source>
        <dbReference type="Proteomes" id="UP000266673"/>
    </source>
</evidence>
<proteinExistence type="predicted"/>
<dbReference type="InterPro" id="IPR000210">
    <property type="entry name" value="BTB/POZ_dom"/>
</dbReference>
<dbReference type="AlphaFoldDB" id="A0A397UDI1"/>
<dbReference type="GO" id="GO:0005737">
    <property type="term" value="C:cytoplasm"/>
    <property type="evidence" value="ECO:0007669"/>
    <property type="project" value="TreeGrafter"/>
</dbReference>
<dbReference type="Pfam" id="PF07534">
    <property type="entry name" value="TLD"/>
    <property type="match status" value="1"/>
</dbReference>
<dbReference type="EMBL" id="QKWP01002031">
    <property type="protein sequence ID" value="RIB05196.1"/>
    <property type="molecule type" value="Genomic_DNA"/>
</dbReference>
<dbReference type="Pfam" id="PF07707">
    <property type="entry name" value="BACK"/>
    <property type="match status" value="1"/>
</dbReference>
<dbReference type="Proteomes" id="UP000266673">
    <property type="component" value="Unassembled WGS sequence"/>
</dbReference>
<dbReference type="InterPro" id="IPR006571">
    <property type="entry name" value="TLDc_dom"/>
</dbReference>
<dbReference type="PANTHER" id="PTHR46306:SF1">
    <property type="entry name" value="BTB_POZ DOMAIN-CONTAINING PROTEIN 9"/>
    <property type="match status" value="1"/>
</dbReference>
<gene>
    <name evidence="3" type="ORF">C2G38_2220323</name>
</gene>
<evidence type="ECO:0000313" key="3">
    <source>
        <dbReference type="EMBL" id="RIB05196.1"/>
    </source>
</evidence>
<name>A0A397UDI1_9GLOM</name>
<comment type="caution">
    <text evidence="3">The sequence shown here is derived from an EMBL/GenBank/DDBJ whole genome shotgun (WGS) entry which is preliminary data.</text>
</comment>
<dbReference type="InterPro" id="IPR011705">
    <property type="entry name" value="BACK"/>
</dbReference>
<dbReference type="PANTHER" id="PTHR46306">
    <property type="entry name" value="BTB/POZ DOMAIN-CONTAINING PROTEIN 9"/>
    <property type="match status" value="1"/>
</dbReference>
<dbReference type="Gene3D" id="3.30.710.10">
    <property type="entry name" value="Potassium Channel Kv1.1, Chain A"/>
    <property type="match status" value="1"/>
</dbReference>
<dbReference type="Gene3D" id="1.25.40.420">
    <property type="match status" value="1"/>
</dbReference>
<dbReference type="InterPro" id="IPR011333">
    <property type="entry name" value="SKP1/BTB/POZ_sf"/>
</dbReference>
<evidence type="ECO:0000259" key="2">
    <source>
        <dbReference type="PROSITE" id="PS51886"/>
    </source>
</evidence>
<organism evidence="3 4">
    <name type="scientific">Gigaspora rosea</name>
    <dbReference type="NCBI Taxonomy" id="44941"/>
    <lineage>
        <taxon>Eukaryota</taxon>
        <taxon>Fungi</taxon>
        <taxon>Fungi incertae sedis</taxon>
        <taxon>Mucoromycota</taxon>
        <taxon>Glomeromycotina</taxon>
        <taxon>Glomeromycetes</taxon>
        <taxon>Diversisporales</taxon>
        <taxon>Gigasporaceae</taxon>
        <taxon>Gigaspora</taxon>
    </lineage>
</organism>
<evidence type="ECO:0008006" key="5">
    <source>
        <dbReference type="Google" id="ProtNLM"/>
    </source>
</evidence>
<dbReference type="SUPFAM" id="SSF54695">
    <property type="entry name" value="POZ domain"/>
    <property type="match status" value="1"/>
</dbReference>
<dbReference type="Pfam" id="PF00651">
    <property type="entry name" value="BTB"/>
    <property type="match status" value="1"/>
</dbReference>
<feature type="domain" description="TLDc" evidence="2">
    <location>
        <begin position="304"/>
        <end position="488"/>
    </location>
</feature>
<dbReference type="SMART" id="SM00225">
    <property type="entry name" value="BTB"/>
    <property type="match status" value="1"/>
</dbReference>
<dbReference type="InterPro" id="IPR052407">
    <property type="entry name" value="BTB_POZ_domain_cont_9"/>
</dbReference>
<dbReference type="PROSITE" id="PS51886">
    <property type="entry name" value="TLDC"/>
    <property type="match status" value="1"/>
</dbReference>
<sequence>MVIKLFEKLSNDYIEFLEKGEDYNVIINVGESPNTKEFKAYSGILKYRSKYFQNELKNAIKNTNSITRINLNPHISIQQFEIIIKYIYGGMISLEEFDAQFIFDLLLVTDELLFEELTDAIEIHLIESNAHWLRSHFSHIYKTSFENKNLKKLQKWCNDIVAKYPNLIFDSENFVSLKENALISLIQRDDLQMEEIKIWNNVIKWGIAQNTDLPSDLDDWSYENFMTLKSTLKNCLPLIRYFQISANDVFSNIWPYSQILEKKLWKDLSGKFMLNNYKISSTILPPRTILKPNLPNRSTEPFSAVINEEHAAEIASWIDKTTTTYNTTNNPYEFKLLLRGSRDGFNRESFWNLCNLKENTITVVNIKVSNNTERIVGGYNPIAWDRSKRGLVNCHNSFIFSLKNGAQKNSILSRVRQPPYAFNYDDSKRGADFGDGGNLSLFNDSFYCQDNQNKGCYCAHGYQYQNQIVDNGYYFINEYEECTVLEIVTNVELMSKRMNIKHSFILKKSADMGNASGINGVGYCDQFEIGNLGYCYQKGIGVQKSVDMDNSIGINNLGCYQNEETMQINVNDFDDDLKEIMNDVKYHQL</sequence>
<accession>A0A397UDI1</accession>
<reference evidence="3 4" key="1">
    <citation type="submission" date="2018-06" db="EMBL/GenBank/DDBJ databases">
        <title>Comparative genomics reveals the genomic features of Rhizophagus irregularis, R. cerebriforme, R. diaphanum and Gigaspora rosea, and their symbiotic lifestyle signature.</title>
        <authorList>
            <person name="Morin E."/>
            <person name="San Clemente H."/>
            <person name="Chen E.C.H."/>
            <person name="De La Providencia I."/>
            <person name="Hainaut M."/>
            <person name="Kuo A."/>
            <person name="Kohler A."/>
            <person name="Murat C."/>
            <person name="Tang N."/>
            <person name="Roy S."/>
            <person name="Loubradou J."/>
            <person name="Henrissat B."/>
            <person name="Grigoriev I.V."/>
            <person name="Corradi N."/>
            <person name="Roux C."/>
            <person name="Martin F.M."/>
        </authorList>
    </citation>
    <scope>NUCLEOTIDE SEQUENCE [LARGE SCALE GENOMIC DNA]</scope>
    <source>
        <strain evidence="3 4">DAOM 194757</strain>
    </source>
</reference>
<dbReference type="PROSITE" id="PS50097">
    <property type="entry name" value="BTB"/>
    <property type="match status" value="1"/>
</dbReference>
<feature type="domain" description="BTB" evidence="1">
    <location>
        <begin position="23"/>
        <end position="96"/>
    </location>
</feature>
<evidence type="ECO:0000259" key="1">
    <source>
        <dbReference type="PROSITE" id="PS50097"/>
    </source>
</evidence>